<proteinExistence type="predicted"/>
<feature type="transmembrane region" description="Helical" evidence="2">
    <location>
        <begin position="335"/>
        <end position="357"/>
    </location>
</feature>
<evidence type="ECO:0000256" key="2">
    <source>
        <dbReference type="SAM" id="Phobius"/>
    </source>
</evidence>
<keyword evidence="2" id="KW-0812">Transmembrane</keyword>
<dbReference type="EMBL" id="VIFM01000205">
    <property type="protein sequence ID" value="TQF11170.1"/>
    <property type="molecule type" value="Genomic_DNA"/>
</dbReference>
<reference evidence="3 4" key="1">
    <citation type="submission" date="2019-06" db="EMBL/GenBank/DDBJ databases">
        <authorList>
            <person name="Livingstone P."/>
            <person name="Whitworth D."/>
        </authorList>
    </citation>
    <scope>NUCLEOTIDE SEQUENCE [LARGE SCALE GENOMIC DNA]</scope>
    <source>
        <strain evidence="3 4">AM401</strain>
    </source>
</reference>
<keyword evidence="4" id="KW-1185">Reference proteome</keyword>
<feature type="transmembrane region" description="Helical" evidence="2">
    <location>
        <begin position="396"/>
        <end position="429"/>
    </location>
</feature>
<name>A0A540WQ88_9BACT</name>
<evidence type="ECO:0000256" key="1">
    <source>
        <dbReference type="SAM" id="MobiDB-lite"/>
    </source>
</evidence>
<gene>
    <name evidence="3" type="ORF">FJV41_35595</name>
</gene>
<comment type="caution">
    <text evidence="3">The sequence shown here is derived from an EMBL/GenBank/DDBJ whole genome shotgun (WGS) entry which is preliminary data.</text>
</comment>
<evidence type="ECO:0008006" key="5">
    <source>
        <dbReference type="Google" id="ProtNLM"/>
    </source>
</evidence>
<evidence type="ECO:0000313" key="3">
    <source>
        <dbReference type="EMBL" id="TQF11170.1"/>
    </source>
</evidence>
<keyword evidence="2" id="KW-1133">Transmembrane helix</keyword>
<accession>A0A540WQ88</accession>
<dbReference type="OrthoDB" id="5383224at2"/>
<feature type="region of interest" description="Disordered" evidence="1">
    <location>
        <begin position="254"/>
        <end position="280"/>
    </location>
</feature>
<dbReference type="RefSeq" id="WP_141647060.1">
    <property type="nucleotide sequence ID" value="NZ_VIFM01000205.1"/>
</dbReference>
<feature type="transmembrane region" description="Helical" evidence="2">
    <location>
        <begin position="369"/>
        <end position="390"/>
    </location>
</feature>
<protein>
    <recommendedName>
        <fullName evidence="5">B box-type domain-containing protein</fullName>
    </recommendedName>
</protein>
<evidence type="ECO:0000313" key="4">
    <source>
        <dbReference type="Proteomes" id="UP000315369"/>
    </source>
</evidence>
<dbReference type="Proteomes" id="UP000315369">
    <property type="component" value="Unassembled WGS sequence"/>
</dbReference>
<sequence>MDESLLPDILDALGRQPREFGAVQLHVEPIRRSPDGTEARAVIWLQAAFTPLPPSTSLRVVDATTRREVRSGSLPSLDGGKVLRWVLPLSLEADVKELLFLLAAPVPEDATRVRPPWRLFDTLEQVEVQPVARPLSSTLLRAGVFASTGVLAITLPPSTGLGPGEPRTRRHAARAMPEGFVADVTPGPFTPDSEPGGTVIWEPGQTLDTARWVEATGAAEGLERVRCACGAVAPRGAEFCPRCLASLAGASREVSPPVSDSDALPAVIGTPPVEEPTEATTARCPRHPRVEEVQTCPRCGGFFCEACLPEALASERTHCADCLAREKEPAVLRRALFRDLAFIQCGVAVLNLVMGLLSTMTSSEAEPLAGVLGTVCFATPFLGLAGLLVLTRSPIVGWVAFAFATLFGLAAFFLGVHLLGGVILVSAVISYFQLSKLRTLSNPPTPTV</sequence>
<keyword evidence="2" id="KW-0472">Membrane</keyword>
<dbReference type="AlphaFoldDB" id="A0A540WQ88"/>
<organism evidence="3 4">
    <name type="scientific">Myxococcus llanfairpwllgwyngyllgogerychwyrndrobwllllantysiliogogogochensis</name>
    <dbReference type="NCBI Taxonomy" id="2590453"/>
    <lineage>
        <taxon>Bacteria</taxon>
        <taxon>Pseudomonadati</taxon>
        <taxon>Myxococcota</taxon>
        <taxon>Myxococcia</taxon>
        <taxon>Myxococcales</taxon>
        <taxon>Cystobacterineae</taxon>
        <taxon>Myxococcaceae</taxon>
        <taxon>Myxococcus</taxon>
    </lineage>
</organism>